<feature type="transmembrane region" description="Helical" evidence="2">
    <location>
        <begin position="12"/>
        <end position="32"/>
    </location>
</feature>
<protein>
    <submittedName>
        <fullName evidence="5">Pre-peptidase C-terminal domain-containing protein</fullName>
    </submittedName>
</protein>
<dbReference type="SUPFAM" id="SSF50939">
    <property type="entry name" value="Sialidases"/>
    <property type="match status" value="1"/>
</dbReference>
<dbReference type="InterPro" id="IPR011635">
    <property type="entry name" value="CARDB"/>
</dbReference>
<gene>
    <name evidence="5" type="ORF">H5V45_11735</name>
</gene>
<name>A0A7X0VC88_9ACTN</name>
<keyword evidence="2" id="KW-0472">Membrane</keyword>
<evidence type="ECO:0000259" key="3">
    <source>
        <dbReference type="Pfam" id="PF04151"/>
    </source>
</evidence>
<dbReference type="CDD" id="cd15482">
    <property type="entry name" value="Sialidase_non-viral"/>
    <property type="match status" value="1"/>
</dbReference>
<dbReference type="Pfam" id="PF07705">
    <property type="entry name" value="CARDB"/>
    <property type="match status" value="1"/>
</dbReference>
<feature type="domain" description="Peptidase C-terminal archaeal/bacterial" evidence="3">
    <location>
        <begin position="101"/>
        <end position="151"/>
    </location>
</feature>
<keyword evidence="2" id="KW-0812">Transmembrane</keyword>
<organism evidence="5 6">
    <name type="scientific">Nocardioides luti</name>
    <dbReference type="NCBI Taxonomy" id="2761101"/>
    <lineage>
        <taxon>Bacteria</taxon>
        <taxon>Bacillati</taxon>
        <taxon>Actinomycetota</taxon>
        <taxon>Actinomycetes</taxon>
        <taxon>Propionibacteriales</taxon>
        <taxon>Nocardioidaceae</taxon>
        <taxon>Nocardioides</taxon>
    </lineage>
</organism>
<dbReference type="EMBL" id="JACKXE010000001">
    <property type="protein sequence ID" value="MBB6627988.1"/>
    <property type="molecule type" value="Genomic_DNA"/>
</dbReference>
<evidence type="ECO:0000313" key="6">
    <source>
        <dbReference type="Proteomes" id="UP000523955"/>
    </source>
</evidence>
<sequence length="704" mass="73885">MLGVNLAHPRRLLVGGLSAVLVIAGGATYLGAVDSADAATPPSGTIAASGKHAVSWTGGPFVAPNATGTGLDAPDCSAPESCDDFQLKVKTPGGYGKNHQLTVSVAWENTAADFDVYLLDKDGNSVATAATSADPELIITAPKAGTYTVRVVPFTPVGESYTATAKLTKTPANPDPGTATPPTFKNYKPGKDVSPDVNNAGEPSIGNNFKTGATLYQAYLSTFRFGVKNGKGVWKDVSANAQTGCPQGSTQSLDPILFTDHQTGRTFESQLTGQDSLTCYTDDDGASWLPSQGGGLNSGVDHQSIGGGPYADGGSSLPTTDYPNTVYYCSQDIAAAFCASSMDGGTTFGAGIPTYNLTQCGGLHGHVKVAPDGTAYLPNKSCGANAAVSVSRDNGQTWNVYGVPSSTPGDSDPSVGIGKKGRVFLGYVGADGKPGVATSTNHGENWKYGQKLGQDLGVKTAVFPTMVAGDDDRAALAYLGTTTGGDYQNADTFKGVWHLYVSTTYDGGRTWVTRDATPKDPVQRGSLCTGGTTCGNDRNLLDFIDVTTDKHGRVLVGYADGCIDACVNDPKKNNNDAYATIARQSGGRTLFAKYDRKHVSGHRNVKLTRLQVVKRNGDLVARITIKNTGSKPIRKVGARVKDNGHVEGQTHRFNLPVGASRTGTVRWHPGPAHRHLVSARADTANRIRETNERDNKRHVSVYLP</sequence>
<dbReference type="Gene3D" id="2.60.120.380">
    <property type="match status" value="1"/>
</dbReference>
<evidence type="ECO:0000313" key="5">
    <source>
        <dbReference type="EMBL" id="MBB6627988.1"/>
    </source>
</evidence>
<feature type="domain" description="CARDB" evidence="4">
    <location>
        <begin position="620"/>
        <end position="697"/>
    </location>
</feature>
<comment type="caution">
    <text evidence="5">The sequence shown here is derived from an EMBL/GenBank/DDBJ whole genome shotgun (WGS) entry which is preliminary data.</text>
</comment>
<dbReference type="GO" id="GO:0005975">
    <property type="term" value="P:carbohydrate metabolic process"/>
    <property type="evidence" value="ECO:0007669"/>
    <property type="project" value="UniProtKB-ARBA"/>
</dbReference>
<dbReference type="InterPro" id="IPR007280">
    <property type="entry name" value="Peptidase_C_arc/bac"/>
</dbReference>
<evidence type="ECO:0000256" key="2">
    <source>
        <dbReference type="SAM" id="Phobius"/>
    </source>
</evidence>
<keyword evidence="6" id="KW-1185">Reference proteome</keyword>
<dbReference type="Proteomes" id="UP000523955">
    <property type="component" value="Unassembled WGS sequence"/>
</dbReference>
<dbReference type="Gene3D" id="2.120.10.10">
    <property type="match status" value="2"/>
</dbReference>
<evidence type="ECO:0000259" key="4">
    <source>
        <dbReference type="Pfam" id="PF07705"/>
    </source>
</evidence>
<feature type="region of interest" description="Disordered" evidence="1">
    <location>
        <begin position="167"/>
        <end position="192"/>
    </location>
</feature>
<keyword evidence="2" id="KW-1133">Transmembrane helix</keyword>
<proteinExistence type="predicted"/>
<dbReference type="Gene3D" id="2.60.40.10">
    <property type="entry name" value="Immunoglobulins"/>
    <property type="match status" value="1"/>
</dbReference>
<dbReference type="InterPro" id="IPR013783">
    <property type="entry name" value="Ig-like_fold"/>
</dbReference>
<accession>A0A7X0VC88</accession>
<dbReference type="RefSeq" id="WP_185253084.1">
    <property type="nucleotide sequence ID" value="NZ_JACKXE010000001.1"/>
</dbReference>
<dbReference type="InterPro" id="IPR036278">
    <property type="entry name" value="Sialidase_sf"/>
</dbReference>
<reference evidence="5 6" key="1">
    <citation type="submission" date="2020-08" db="EMBL/GenBank/DDBJ databases">
        <authorList>
            <person name="Seo M.-J."/>
        </authorList>
    </citation>
    <scope>NUCLEOTIDE SEQUENCE [LARGE SCALE GENOMIC DNA]</scope>
    <source>
        <strain evidence="5 6">KIGAM211</strain>
    </source>
</reference>
<dbReference type="Pfam" id="PF04151">
    <property type="entry name" value="PPC"/>
    <property type="match status" value="1"/>
</dbReference>
<dbReference type="AlphaFoldDB" id="A0A7X0VC88"/>
<evidence type="ECO:0000256" key="1">
    <source>
        <dbReference type="SAM" id="MobiDB-lite"/>
    </source>
</evidence>